<gene>
    <name evidence="2" type="ORF">H9L05_16830</name>
</gene>
<keyword evidence="1" id="KW-0812">Transmembrane</keyword>
<dbReference type="KEGG" id="hqi:H9L05_16830"/>
<accession>A0A7H0GTL5</accession>
<reference evidence="2 3" key="1">
    <citation type="submission" date="2020-08" db="EMBL/GenBank/DDBJ databases">
        <title>Genome sequence of Hymenobacter qilianensis JCM 19763T.</title>
        <authorList>
            <person name="Hyun D.-W."/>
            <person name="Bae J.-W."/>
        </authorList>
    </citation>
    <scope>NUCLEOTIDE SEQUENCE [LARGE SCALE GENOMIC DNA]</scope>
    <source>
        <strain evidence="2 3">JCM 19763</strain>
    </source>
</reference>
<dbReference type="EMBL" id="CP060784">
    <property type="protein sequence ID" value="QNP51631.1"/>
    <property type="molecule type" value="Genomic_DNA"/>
</dbReference>
<evidence type="ECO:0000313" key="3">
    <source>
        <dbReference type="Proteomes" id="UP000516093"/>
    </source>
</evidence>
<protein>
    <submittedName>
        <fullName evidence="2">Uncharacterized protein</fullName>
    </submittedName>
</protein>
<sequence>MQPEDIDKLFREKLERHAPPPPDYLWAQLEAELQPARKRPVMWLYASAAVITLLMLAGGAWLWRGQIWTPLWVRQQKLLRSPLLKRPKRFLRKIHLLRQPFPPPSHLPHQKPP</sequence>
<organism evidence="2 3">
    <name type="scientific">Hymenobacter qilianensis</name>
    <dbReference type="NCBI Taxonomy" id="1385715"/>
    <lineage>
        <taxon>Bacteria</taxon>
        <taxon>Pseudomonadati</taxon>
        <taxon>Bacteroidota</taxon>
        <taxon>Cytophagia</taxon>
        <taxon>Cytophagales</taxon>
        <taxon>Hymenobacteraceae</taxon>
        <taxon>Hymenobacter</taxon>
    </lineage>
</organism>
<proteinExistence type="predicted"/>
<keyword evidence="3" id="KW-1185">Reference proteome</keyword>
<feature type="transmembrane region" description="Helical" evidence="1">
    <location>
        <begin position="43"/>
        <end position="63"/>
    </location>
</feature>
<keyword evidence="1" id="KW-1133">Transmembrane helix</keyword>
<dbReference type="RefSeq" id="WP_187731909.1">
    <property type="nucleotide sequence ID" value="NZ_CP060784.1"/>
</dbReference>
<dbReference type="Proteomes" id="UP000516093">
    <property type="component" value="Chromosome"/>
</dbReference>
<name>A0A7H0GTL5_9BACT</name>
<evidence type="ECO:0000313" key="2">
    <source>
        <dbReference type="EMBL" id="QNP51631.1"/>
    </source>
</evidence>
<evidence type="ECO:0000256" key="1">
    <source>
        <dbReference type="SAM" id="Phobius"/>
    </source>
</evidence>
<dbReference type="AlphaFoldDB" id="A0A7H0GTL5"/>
<keyword evidence="1" id="KW-0472">Membrane</keyword>